<dbReference type="InterPro" id="IPR005018">
    <property type="entry name" value="DOMON_domain"/>
</dbReference>
<dbReference type="GO" id="GO:0004500">
    <property type="term" value="F:dopamine beta-monooxygenase activity"/>
    <property type="evidence" value="ECO:0007669"/>
    <property type="project" value="InterPro"/>
</dbReference>
<protein>
    <recommendedName>
        <fullName evidence="2">DOMON domain-containing protein</fullName>
    </recommendedName>
</protein>
<keyword evidence="1" id="KW-0732">Signal</keyword>
<organism evidence="3 4">
    <name type="scientific">Sus scrofa</name>
    <name type="common">Pig</name>
    <dbReference type="NCBI Taxonomy" id="9823"/>
    <lineage>
        <taxon>Eukaryota</taxon>
        <taxon>Metazoa</taxon>
        <taxon>Chordata</taxon>
        <taxon>Craniata</taxon>
        <taxon>Vertebrata</taxon>
        <taxon>Euteleostomi</taxon>
        <taxon>Mammalia</taxon>
        <taxon>Eutheria</taxon>
        <taxon>Laurasiatheria</taxon>
        <taxon>Artiodactyla</taxon>
        <taxon>Suina</taxon>
        <taxon>Suidae</taxon>
        <taxon>Sus</taxon>
    </lineage>
</organism>
<accession>A0A8D0W355</accession>
<dbReference type="Ensembl" id="ENSSSCT00030033007.1">
    <property type="protein sequence ID" value="ENSSSCP00030014874.1"/>
    <property type="gene ID" value="ENSSSCG00030023757.1"/>
</dbReference>
<reference evidence="3" key="1">
    <citation type="submission" date="2025-08" db="UniProtKB">
        <authorList>
            <consortium name="Ensembl"/>
        </authorList>
    </citation>
    <scope>IDENTIFICATION</scope>
</reference>
<dbReference type="Proteomes" id="UP000694570">
    <property type="component" value="Unplaced"/>
</dbReference>
<feature type="signal peptide" evidence="1">
    <location>
        <begin position="1"/>
        <end position="22"/>
    </location>
</feature>
<dbReference type="Pfam" id="PF03351">
    <property type="entry name" value="DOMON"/>
    <property type="match status" value="1"/>
</dbReference>
<dbReference type="CDD" id="cd09631">
    <property type="entry name" value="DOMON_DOH"/>
    <property type="match status" value="1"/>
</dbReference>
<dbReference type="InterPro" id="IPR000945">
    <property type="entry name" value="DBH-like"/>
</dbReference>
<evidence type="ECO:0000259" key="2">
    <source>
        <dbReference type="PROSITE" id="PS50836"/>
    </source>
</evidence>
<feature type="domain" description="DOMON" evidence="2">
    <location>
        <begin position="35"/>
        <end position="126"/>
    </location>
</feature>
<dbReference type="PROSITE" id="PS50836">
    <property type="entry name" value="DOMON"/>
    <property type="match status" value="1"/>
</dbReference>
<dbReference type="InterPro" id="IPR045266">
    <property type="entry name" value="DOH_DOMON"/>
</dbReference>
<dbReference type="AlphaFoldDB" id="A0A8D0W355"/>
<dbReference type="PANTHER" id="PTHR10157">
    <property type="entry name" value="DOPAMINE BETA HYDROXYLASE RELATED"/>
    <property type="match status" value="1"/>
</dbReference>
<evidence type="ECO:0000256" key="1">
    <source>
        <dbReference type="SAM" id="SignalP"/>
    </source>
</evidence>
<feature type="chain" id="PRO_5034169031" description="DOMON domain-containing protein" evidence="1">
    <location>
        <begin position="23"/>
        <end position="126"/>
    </location>
</feature>
<evidence type="ECO:0000313" key="4">
    <source>
        <dbReference type="Proteomes" id="UP000694570"/>
    </source>
</evidence>
<name>A0A8D0W355_PIG</name>
<sequence>MCRWPLLLLLGLLSGAAAGGSGRPLPHRTLLDPEGKYWLNWGPQGGRLAFRLEVRTAGYVGFGFSPTGAMAAADIVVGGVAHGRPYLQRLLSCCQGSGNLRTSHSSQLFWHLQVSGLGQLPHPRNE</sequence>
<dbReference type="PANTHER" id="PTHR10157:SF28">
    <property type="entry name" value="DBH-LIKE MONOOXYGENASE PROTEIN 1"/>
    <property type="match status" value="1"/>
</dbReference>
<proteinExistence type="predicted"/>
<evidence type="ECO:0000313" key="3">
    <source>
        <dbReference type="Ensembl" id="ENSSSCP00030014874.1"/>
    </source>
</evidence>